<dbReference type="PIRSF" id="PIRSF500231">
    <property type="entry name" value="Oat_dag"/>
    <property type="match status" value="1"/>
</dbReference>
<feature type="compositionally biased region" description="Polar residues" evidence="31">
    <location>
        <begin position="10"/>
        <end position="25"/>
    </location>
</feature>
<comment type="catalytic activity">
    <reaction evidence="18">
        <text>1,2-di-(9Z-octadecenoyl)-sn-glycerol + (9Z)-octadecenoyl-CoA = 1,2,3-tri-(9Z-octadecenoyl)-glycerol + CoA</text>
        <dbReference type="Rhea" id="RHEA:38219"/>
        <dbReference type="ChEBI" id="CHEBI:52333"/>
        <dbReference type="ChEBI" id="CHEBI:53753"/>
        <dbReference type="ChEBI" id="CHEBI:57287"/>
        <dbReference type="ChEBI" id="CHEBI:57387"/>
    </reaction>
    <physiologicalReaction direction="left-to-right" evidence="18">
        <dbReference type="Rhea" id="RHEA:38220"/>
    </physiologicalReaction>
</comment>
<dbReference type="GO" id="GO:0004144">
    <property type="term" value="F:diacylglycerol O-acyltransferase activity"/>
    <property type="evidence" value="ECO:0007669"/>
    <property type="project" value="UniProtKB-EC"/>
</dbReference>
<evidence type="ECO:0000256" key="6">
    <source>
        <dbReference type="ARBA" id="ARBA00001349"/>
    </source>
</evidence>
<evidence type="ECO:0000256" key="17">
    <source>
        <dbReference type="ARBA" id="ARBA00023610"/>
    </source>
</evidence>
<evidence type="ECO:0000256" key="19">
    <source>
        <dbReference type="ARBA" id="ARBA00047609"/>
    </source>
</evidence>
<comment type="pathway">
    <text evidence="9">Lipid metabolism; glycerolipid metabolism.</text>
</comment>
<evidence type="ECO:0000313" key="34">
    <source>
        <dbReference type="Proteomes" id="UP001187531"/>
    </source>
</evidence>
<dbReference type="EMBL" id="JAVRJZ010000003">
    <property type="protein sequence ID" value="KAK2724944.1"/>
    <property type="molecule type" value="Genomic_DNA"/>
</dbReference>
<comment type="catalytic activity">
    <reaction evidence="19">
        <text>1-O-(9Z-octadecyl)-3-(9Z-octadecenoyl)-glycerol + (9Z)-octadecenoyl-CoA = 1-O-(9Z-octadecenyl)-2,3-di-(9Z-octadecenoyl)glycerol + CoA</text>
        <dbReference type="Rhea" id="RHEA:55344"/>
        <dbReference type="ChEBI" id="CHEBI:57287"/>
        <dbReference type="ChEBI" id="CHEBI:57387"/>
        <dbReference type="ChEBI" id="CHEBI:138735"/>
        <dbReference type="ChEBI" id="CHEBI:197429"/>
    </reaction>
    <physiologicalReaction direction="left-to-right" evidence="19">
        <dbReference type="Rhea" id="RHEA:55345"/>
    </physiologicalReaction>
</comment>
<name>A0AA88ID20_ARTSF</name>
<evidence type="ECO:0000256" key="21">
    <source>
        <dbReference type="ARBA" id="ARBA00048096"/>
    </source>
</evidence>
<keyword evidence="11 29" id="KW-0808">Transferase</keyword>
<evidence type="ECO:0000256" key="12">
    <source>
        <dbReference type="ARBA" id="ARBA00022692"/>
    </source>
</evidence>
<dbReference type="GO" id="GO:0019432">
    <property type="term" value="P:triglyceride biosynthetic process"/>
    <property type="evidence" value="ECO:0007669"/>
    <property type="project" value="InterPro"/>
</dbReference>
<evidence type="ECO:0000256" key="5">
    <source>
        <dbReference type="ARBA" id="ARBA00001313"/>
    </source>
</evidence>
<comment type="catalytic activity">
    <reaction evidence="21">
        <text>2,3-di-(9Z)-octadecenoyl-sn-glycerol + (9Z)-octadecenoyl-CoA = 1,2,3-tri-(9Z-octadecenoyl)-glycerol + CoA</text>
        <dbReference type="Rhea" id="RHEA:38439"/>
        <dbReference type="ChEBI" id="CHEBI:53753"/>
        <dbReference type="ChEBI" id="CHEBI:57287"/>
        <dbReference type="ChEBI" id="CHEBI:57387"/>
        <dbReference type="ChEBI" id="CHEBI:75824"/>
    </reaction>
    <physiologicalReaction direction="left-to-right" evidence="21">
        <dbReference type="Rhea" id="RHEA:38440"/>
    </physiologicalReaction>
</comment>
<evidence type="ECO:0000256" key="15">
    <source>
        <dbReference type="ARBA" id="ARBA00023136"/>
    </source>
</evidence>
<evidence type="ECO:0000256" key="11">
    <source>
        <dbReference type="ARBA" id="ARBA00022679"/>
    </source>
</evidence>
<dbReference type="PANTHER" id="PTHR10408">
    <property type="entry name" value="STEROL O-ACYLTRANSFERASE"/>
    <property type="match status" value="1"/>
</dbReference>
<feature type="transmembrane region" description="Helical" evidence="32">
    <location>
        <begin position="417"/>
        <end position="434"/>
    </location>
</feature>
<evidence type="ECO:0000256" key="25">
    <source>
        <dbReference type="ARBA" id="ARBA00048728"/>
    </source>
</evidence>
<evidence type="ECO:0000313" key="33">
    <source>
        <dbReference type="EMBL" id="KAK2724944.1"/>
    </source>
</evidence>
<comment type="catalytic activity">
    <reaction evidence="2">
        <text>all-trans-retinol + an acyl-CoA = an all-trans-retinyl ester + CoA</text>
        <dbReference type="Rhea" id="RHEA:11488"/>
        <dbReference type="ChEBI" id="CHEBI:17336"/>
        <dbReference type="ChEBI" id="CHEBI:57287"/>
        <dbReference type="ChEBI" id="CHEBI:58342"/>
        <dbReference type="ChEBI" id="CHEBI:63410"/>
        <dbReference type="EC" id="2.3.1.76"/>
    </reaction>
    <physiologicalReaction direction="left-to-right" evidence="2">
        <dbReference type="Rhea" id="RHEA:11489"/>
    </physiologicalReaction>
</comment>
<dbReference type="InterPro" id="IPR027251">
    <property type="entry name" value="Diacylglycerol_acylTrfase1"/>
</dbReference>
<dbReference type="Proteomes" id="UP001187531">
    <property type="component" value="Unassembled WGS sequence"/>
</dbReference>
<feature type="active site" evidence="30">
    <location>
        <position position="435"/>
    </location>
</feature>
<feature type="transmembrane region" description="Helical" evidence="32">
    <location>
        <begin position="85"/>
        <end position="103"/>
    </location>
</feature>
<keyword evidence="14 32" id="KW-1133">Transmembrane helix</keyword>
<dbReference type="Pfam" id="PF03062">
    <property type="entry name" value="MBOAT"/>
    <property type="match status" value="1"/>
</dbReference>
<evidence type="ECO:0000256" key="3">
    <source>
        <dbReference type="ARBA" id="ARBA00000895"/>
    </source>
</evidence>
<comment type="catalytic activity">
    <reaction evidence="4">
        <text>hexadecane-1,2-diol + 2 hexadecanoyl-CoA = 1,2-O,O-dihexadecanoyl-1,2-hexadecanediol + 2 CoA</text>
        <dbReference type="Rhea" id="RHEA:38211"/>
        <dbReference type="ChEBI" id="CHEBI:57287"/>
        <dbReference type="ChEBI" id="CHEBI:57379"/>
        <dbReference type="ChEBI" id="CHEBI:75586"/>
        <dbReference type="ChEBI" id="CHEBI:75608"/>
    </reaction>
    <physiologicalReaction direction="left-to-right" evidence="4">
        <dbReference type="Rhea" id="RHEA:38212"/>
    </physiologicalReaction>
</comment>
<feature type="transmembrane region" description="Helical" evidence="32">
    <location>
        <begin position="302"/>
        <end position="321"/>
    </location>
</feature>
<evidence type="ECO:0000256" key="20">
    <source>
        <dbReference type="ARBA" id="ARBA00047807"/>
    </source>
</evidence>
<evidence type="ECO:0000256" key="27">
    <source>
        <dbReference type="ARBA" id="ARBA00049168"/>
    </source>
</evidence>
<accession>A0AA88ID20</accession>
<feature type="transmembrane region" description="Helical" evidence="32">
    <location>
        <begin position="193"/>
        <end position="212"/>
    </location>
</feature>
<evidence type="ECO:0000256" key="2">
    <source>
        <dbReference type="ARBA" id="ARBA00000633"/>
    </source>
</evidence>
<comment type="subunit">
    <text evidence="17">Homodimer or homotetramer; both forms have similar enzymatic activities.</text>
</comment>
<keyword evidence="34" id="KW-1185">Reference proteome</keyword>
<comment type="catalytic activity">
    <reaction evidence="25">
        <text>1,2-di-(9Z-octadecenoyl)-glycerol + (9Z)-octadecenoate + H(+) = 1,2,3-tri-(9Z-octadecenoyl)-glycerol + H2O</text>
        <dbReference type="Rhea" id="RHEA:38379"/>
        <dbReference type="ChEBI" id="CHEBI:15377"/>
        <dbReference type="ChEBI" id="CHEBI:15378"/>
        <dbReference type="ChEBI" id="CHEBI:30823"/>
        <dbReference type="ChEBI" id="CHEBI:52323"/>
        <dbReference type="ChEBI" id="CHEBI:53753"/>
    </reaction>
    <physiologicalReaction direction="left-to-right" evidence="25">
        <dbReference type="Rhea" id="RHEA:38380"/>
    </physiologicalReaction>
</comment>
<evidence type="ECO:0000256" key="7">
    <source>
        <dbReference type="ARBA" id="ARBA00001764"/>
    </source>
</evidence>
<dbReference type="InterPro" id="IPR004299">
    <property type="entry name" value="MBOAT_fam"/>
</dbReference>
<comment type="catalytic activity">
    <reaction evidence="24">
        <text>an acyl-CoA + a 1,2-diacyl-sn-glycerol = a triacyl-sn-glycerol + CoA</text>
        <dbReference type="Rhea" id="RHEA:10868"/>
        <dbReference type="ChEBI" id="CHEBI:17815"/>
        <dbReference type="ChEBI" id="CHEBI:57287"/>
        <dbReference type="ChEBI" id="CHEBI:58342"/>
        <dbReference type="ChEBI" id="CHEBI:64615"/>
        <dbReference type="EC" id="2.3.1.20"/>
    </reaction>
    <physiologicalReaction direction="left-to-right" evidence="24">
        <dbReference type="Rhea" id="RHEA:10869"/>
    </physiologicalReaction>
</comment>
<evidence type="ECO:0000256" key="16">
    <source>
        <dbReference type="ARBA" id="ARBA00023315"/>
    </source>
</evidence>
<comment type="catalytic activity">
    <reaction evidence="7">
        <text>all-trans-retinol + hexadecanoyl-CoA = all-trans-retinyl hexadecanoate + CoA</text>
        <dbReference type="Rhea" id="RHEA:38175"/>
        <dbReference type="ChEBI" id="CHEBI:17336"/>
        <dbReference type="ChEBI" id="CHEBI:17616"/>
        <dbReference type="ChEBI" id="CHEBI:57287"/>
        <dbReference type="ChEBI" id="CHEBI:57379"/>
    </reaction>
    <physiologicalReaction direction="left-to-right" evidence="7">
        <dbReference type="Rhea" id="RHEA:38176"/>
    </physiologicalReaction>
</comment>
<comment type="catalytic activity">
    <reaction evidence="6">
        <text>1,2-di-(9Z-octadecenoyl)-sn-glycerol + hexadecanoyl-CoA = 1,2-di-(9Z)-octadecenoyl-3-hexadecanoyl-sn-glycerol + CoA</text>
        <dbReference type="Rhea" id="RHEA:38163"/>
        <dbReference type="ChEBI" id="CHEBI:52333"/>
        <dbReference type="ChEBI" id="CHEBI:57287"/>
        <dbReference type="ChEBI" id="CHEBI:57379"/>
        <dbReference type="ChEBI" id="CHEBI:75583"/>
    </reaction>
    <physiologicalReaction direction="left-to-right" evidence="6">
        <dbReference type="Rhea" id="RHEA:38164"/>
    </physiologicalReaction>
</comment>
<feature type="transmembrane region" description="Helical" evidence="32">
    <location>
        <begin position="478"/>
        <end position="496"/>
    </location>
</feature>
<comment type="catalytic activity">
    <reaction evidence="20">
        <text>1-O-(9Z-octadecenyl)-glycerol + (9Z)-octadecenoyl-CoA = 1-O-(9Z-octadecyl)-3-(9Z-octadecenoyl)-glycerol + CoA</text>
        <dbReference type="Rhea" id="RHEA:55340"/>
        <dbReference type="ChEBI" id="CHEBI:34116"/>
        <dbReference type="ChEBI" id="CHEBI:57287"/>
        <dbReference type="ChEBI" id="CHEBI:57387"/>
        <dbReference type="ChEBI" id="CHEBI:197429"/>
    </reaction>
    <physiologicalReaction direction="left-to-right" evidence="20">
        <dbReference type="Rhea" id="RHEA:55341"/>
    </physiologicalReaction>
</comment>
<comment type="similarity">
    <text evidence="10 29">Belongs to the membrane-bound acyltransferase family. Sterol o-acyltransferase subfamily.</text>
</comment>
<protein>
    <recommendedName>
        <fullName evidence="29">O-acyltransferase</fullName>
    </recommendedName>
</protein>
<comment type="catalytic activity">
    <reaction evidence="1">
        <text>hexadecane-1,2-diol + hexadecanoyl-CoA = 2-hydroxyhexadecyl hexadecanoate + CoA</text>
        <dbReference type="Rhea" id="RHEA:38171"/>
        <dbReference type="ChEBI" id="CHEBI:57287"/>
        <dbReference type="ChEBI" id="CHEBI:57379"/>
        <dbReference type="ChEBI" id="CHEBI:75586"/>
        <dbReference type="ChEBI" id="CHEBI:75587"/>
    </reaction>
    <physiologicalReaction direction="left-to-right" evidence="1">
        <dbReference type="Rhea" id="RHEA:38172"/>
    </physiologicalReaction>
</comment>
<evidence type="ECO:0000256" key="13">
    <source>
        <dbReference type="ARBA" id="ARBA00022824"/>
    </source>
</evidence>
<dbReference type="PANTHER" id="PTHR10408:SF7">
    <property type="entry name" value="DIACYLGLYCEROL O-ACYLTRANSFERASE 1"/>
    <property type="match status" value="1"/>
</dbReference>
<keyword evidence="16 29" id="KW-0012">Acyltransferase</keyword>
<comment type="catalytic activity">
    <reaction evidence="3">
        <text>13-cis-retinol + hexadecanoyl-CoA = 13-cis-retinyl hexadecanoate + CoA</text>
        <dbReference type="Rhea" id="RHEA:55296"/>
        <dbReference type="ChEBI" id="CHEBI:45479"/>
        <dbReference type="ChEBI" id="CHEBI:57287"/>
        <dbReference type="ChEBI" id="CHEBI:57379"/>
        <dbReference type="ChEBI" id="CHEBI:138722"/>
    </reaction>
    <physiologicalReaction direction="left-to-right" evidence="3">
        <dbReference type="Rhea" id="RHEA:55297"/>
    </physiologicalReaction>
</comment>
<evidence type="ECO:0000256" key="1">
    <source>
        <dbReference type="ARBA" id="ARBA00000174"/>
    </source>
</evidence>
<evidence type="ECO:0000256" key="24">
    <source>
        <dbReference type="ARBA" id="ARBA00048634"/>
    </source>
</evidence>
<evidence type="ECO:0000256" key="18">
    <source>
        <dbReference type="ARBA" id="ARBA00047367"/>
    </source>
</evidence>
<evidence type="ECO:0000256" key="4">
    <source>
        <dbReference type="ARBA" id="ARBA00001118"/>
    </source>
</evidence>
<dbReference type="GO" id="GO:0005789">
    <property type="term" value="C:endoplasmic reticulum membrane"/>
    <property type="evidence" value="ECO:0007669"/>
    <property type="project" value="UniProtKB-SubCell"/>
</dbReference>
<dbReference type="GO" id="GO:0050252">
    <property type="term" value="F:retinol O-fatty-acyltransferase activity"/>
    <property type="evidence" value="ECO:0007669"/>
    <property type="project" value="UniProtKB-EC"/>
</dbReference>
<proteinExistence type="inferred from homology"/>
<evidence type="ECO:0000256" key="32">
    <source>
        <dbReference type="SAM" id="Phobius"/>
    </source>
</evidence>
<dbReference type="AlphaFoldDB" id="A0AA88ID20"/>
<organism evidence="33 34">
    <name type="scientific">Artemia franciscana</name>
    <name type="common">Brine shrimp</name>
    <name type="synonym">Artemia sanfranciscana</name>
    <dbReference type="NCBI Taxonomy" id="6661"/>
    <lineage>
        <taxon>Eukaryota</taxon>
        <taxon>Metazoa</taxon>
        <taxon>Ecdysozoa</taxon>
        <taxon>Arthropoda</taxon>
        <taxon>Crustacea</taxon>
        <taxon>Branchiopoda</taxon>
        <taxon>Anostraca</taxon>
        <taxon>Artemiidae</taxon>
        <taxon>Artemia</taxon>
    </lineage>
</organism>
<dbReference type="InterPro" id="IPR014371">
    <property type="entry name" value="Oat_ACAT_DAG_ARE"/>
</dbReference>
<evidence type="ECO:0000256" key="10">
    <source>
        <dbReference type="ARBA" id="ARBA00009010"/>
    </source>
</evidence>
<keyword evidence="15 29" id="KW-0472">Membrane</keyword>
<evidence type="ECO:0000256" key="8">
    <source>
        <dbReference type="ARBA" id="ARBA00004477"/>
    </source>
</evidence>
<feature type="transmembrane region" description="Helical" evidence="32">
    <location>
        <begin position="446"/>
        <end position="466"/>
    </location>
</feature>
<reference evidence="33" key="1">
    <citation type="submission" date="2023-07" db="EMBL/GenBank/DDBJ databases">
        <title>Chromosome-level genome assembly of Artemia franciscana.</title>
        <authorList>
            <person name="Jo E."/>
        </authorList>
    </citation>
    <scope>NUCLEOTIDE SEQUENCE</scope>
    <source>
        <tissue evidence="33">Whole body</tissue>
    </source>
</reference>
<feature type="transmembrane region" description="Helical" evidence="32">
    <location>
        <begin position="352"/>
        <end position="370"/>
    </location>
</feature>
<evidence type="ECO:0000256" key="28">
    <source>
        <dbReference type="ARBA" id="ARBA00049549"/>
    </source>
</evidence>
<feature type="region of interest" description="Disordered" evidence="31">
    <location>
        <begin position="1"/>
        <end position="30"/>
    </location>
</feature>
<comment type="subcellular location">
    <subcellularLocation>
        <location evidence="8 29">Endoplasmic reticulum membrane</location>
        <topology evidence="8 29">Multi-pass membrane protein</topology>
    </subcellularLocation>
</comment>
<comment type="catalytic activity">
    <reaction evidence="27">
        <text>1-(9Z-octadecenoyl)-glycerol + (9Z)-octadecenoyl-CoA = 1,2-di-(9Z-octadecenoyl)-glycerol + CoA</text>
        <dbReference type="Rhea" id="RHEA:37915"/>
        <dbReference type="ChEBI" id="CHEBI:52323"/>
        <dbReference type="ChEBI" id="CHEBI:57287"/>
        <dbReference type="ChEBI" id="CHEBI:57387"/>
        <dbReference type="ChEBI" id="CHEBI:75342"/>
    </reaction>
    <physiologicalReaction direction="left-to-right" evidence="27">
        <dbReference type="Rhea" id="RHEA:37916"/>
    </physiologicalReaction>
</comment>
<keyword evidence="12 32" id="KW-0812">Transmembrane</keyword>
<evidence type="ECO:0000256" key="22">
    <source>
        <dbReference type="ARBA" id="ARBA00048135"/>
    </source>
</evidence>
<comment type="catalytic activity">
    <reaction evidence="5">
        <text>2-(9Z-octadecenoyl)-glycerol + hexadecanoyl-CoA = 1-hexadecanoyl-2-(9Z-octadecenoyl)-sn-glycerol + CoA</text>
        <dbReference type="Rhea" id="RHEA:38071"/>
        <dbReference type="ChEBI" id="CHEBI:57287"/>
        <dbReference type="ChEBI" id="CHEBI:57379"/>
        <dbReference type="ChEBI" id="CHEBI:73990"/>
        <dbReference type="ChEBI" id="CHEBI:75466"/>
    </reaction>
    <physiologicalReaction direction="left-to-right" evidence="5">
        <dbReference type="Rhea" id="RHEA:38072"/>
    </physiologicalReaction>
</comment>
<sequence length="515" mass="59884">MKKMLERKPSSSLTAEFQSTGTVDTSKGLAQEETRVKLRRTKSVTRAEEIVHEEEKARKLQPDKPCHYRRDSLFSWTSGFGDFRGFINLAFLLLLLGGARLFLENVMKYGIRVDPVQWLIVINGGSSEVQNEYPSILLFIYLNVPIWVALGIERLLAKDLLRWKAAKVILIVNLISILAVPIVAINLRAQSFGLIGATMSCFVYTITFLKLWSYMHVNYWCRLSRSGKSTAKHARTRSFSFHQSVGEPTVNGKTKHLENFVSYPDNLTLKDIYFFMILPTLCYELNFPISGRIRKRFLIKRILETLIGSHVVLALFQQWIIPSVKNSLTPFSNMDLLAATERLLKLSIPNHLIWLIWFYLVFHSYLNMVAEVTRFADREFYLDWWNSNNIDVFWRSWNMPAHRWALRHLYMPLVSRGYNKFVSAVAVFMLSAFFHEYLVSVPLRMFKAWAFLGMLSQIPMSMVSLWIERKIGPRIGNVFVWLGIILGQPLCIMMYYHDYVIEHFGKNLIQQFSTV</sequence>
<evidence type="ECO:0000256" key="23">
    <source>
        <dbReference type="ARBA" id="ARBA00048614"/>
    </source>
</evidence>
<evidence type="ECO:0000256" key="9">
    <source>
        <dbReference type="ARBA" id="ARBA00005175"/>
    </source>
</evidence>
<evidence type="ECO:0000256" key="14">
    <source>
        <dbReference type="ARBA" id="ARBA00022989"/>
    </source>
</evidence>
<comment type="caution">
    <text evidence="33">The sequence shown here is derived from an EMBL/GenBank/DDBJ whole genome shotgun (WGS) entry which is preliminary data.</text>
</comment>
<gene>
    <name evidence="33" type="ORF">QYM36_001409</name>
</gene>
<dbReference type="PIRSF" id="PIRSF000439">
    <property type="entry name" value="Oat_ACAT_DAG_ARE"/>
    <property type="match status" value="1"/>
</dbReference>
<comment type="catalytic activity">
    <reaction evidence="23">
        <text>1-octadecanoyl-2-(5Z,8Z,11Z,14Z-eicosatetraenoyl)-sn-glycerol + (9Z)-octadecenoyl-CoA = 1-octadecanoyl-2-(5Z,8Z,11Z,14Z)-eicosatetraenoyl-3-(9Z)-octadecenoyl-sn-glycerol + CoA</text>
        <dbReference type="Rhea" id="RHEA:38307"/>
        <dbReference type="ChEBI" id="CHEBI:57287"/>
        <dbReference type="ChEBI" id="CHEBI:57387"/>
        <dbReference type="ChEBI" id="CHEBI:75728"/>
        <dbReference type="ChEBI" id="CHEBI:75729"/>
    </reaction>
    <physiologicalReaction direction="left-to-right" evidence="23">
        <dbReference type="Rhea" id="RHEA:38308"/>
    </physiologicalReaction>
</comment>
<comment type="catalytic activity">
    <reaction evidence="28">
        <text>1,3-di-(9Z-octadecenoyl)-glycerol + (9Z)-octadecenoyl-CoA = 1,2,3-tri-(9Z-octadecenoyl)-glycerol + CoA</text>
        <dbReference type="Rhea" id="RHEA:38435"/>
        <dbReference type="ChEBI" id="CHEBI:53753"/>
        <dbReference type="ChEBI" id="CHEBI:57287"/>
        <dbReference type="ChEBI" id="CHEBI:57387"/>
        <dbReference type="ChEBI" id="CHEBI:75735"/>
    </reaction>
    <physiologicalReaction direction="left-to-right" evidence="28">
        <dbReference type="Rhea" id="RHEA:38436"/>
    </physiologicalReaction>
</comment>
<feature type="transmembrane region" description="Helical" evidence="32">
    <location>
        <begin position="136"/>
        <end position="156"/>
    </location>
</feature>
<feature type="transmembrane region" description="Helical" evidence="32">
    <location>
        <begin position="168"/>
        <end position="187"/>
    </location>
</feature>
<evidence type="ECO:0000256" key="26">
    <source>
        <dbReference type="ARBA" id="ARBA00048907"/>
    </source>
</evidence>
<evidence type="ECO:0000256" key="29">
    <source>
        <dbReference type="PIRNR" id="PIRNR000439"/>
    </source>
</evidence>
<comment type="catalytic activity">
    <reaction evidence="22">
        <text>2-(9Z-octadecenoyl)-glycerol + (9Z)-octadecenoyl-CoA = 1,2-di-(9Z-octadecenoyl)-sn-glycerol + CoA</text>
        <dbReference type="Rhea" id="RHEA:37911"/>
        <dbReference type="ChEBI" id="CHEBI:52333"/>
        <dbReference type="ChEBI" id="CHEBI:57287"/>
        <dbReference type="ChEBI" id="CHEBI:57387"/>
        <dbReference type="ChEBI" id="CHEBI:73990"/>
    </reaction>
    <physiologicalReaction direction="left-to-right" evidence="22">
        <dbReference type="Rhea" id="RHEA:37912"/>
    </physiologicalReaction>
</comment>
<evidence type="ECO:0000256" key="31">
    <source>
        <dbReference type="SAM" id="MobiDB-lite"/>
    </source>
</evidence>
<comment type="catalytic activity">
    <reaction evidence="26">
        <text>hexadecan-1-ol + hexadecanoyl-CoA = hexadecyl hexadecanoate + CoA</text>
        <dbReference type="Rhea" id="RHEA:38167"/>
        <dbReference type="ChEBI" id="CHEBI:16125"/>
        <dbReference type="ChEBI" id="CHEBI:57287"/>
        <dbReference type="ChEBI" id="CHEBI:57379"/>
        <dbReference type="ChEBI" id="CHEBI:75584"/>
    </reaction>
    <physiologicalReaction direction="left-to-right" evidence="26">
        <dbReference type="Rhea" id="RHEA:38168"/>
    </physiologicalReaction>
</comment>
<keyword evidence="13 29" id="KW-0256">Endoplasmic reticulum</keyword>
<evidence type="ECO:0000256" key="30">
    <source>
        <dbReference type="PIRSR" id="PIRSR000439-1"/>
    </source>
</evidence>